<dbReference type="WBParaSite" id="PgR057_g052_t04">
    <property type="protein sequence ID" value="PgR057_g052_t04"/>
    <property type="gene ID" value="PgR057_g052"/>
</dbReference>
<dbReference type="Pfam" id="PF00152">
    <property type="entry name" value="tRNA-synt_2"/>
    <property type="match status" value="1"/>
</dbReference>
<evidence type="ECO:0000256" key="1">
    <source>
        <dbReference type="ARBA" id="ARBA00022598"/>
    </source>
</evidence>
<evidence type="ECO:0000313" key="10">
    <source>
        <dbReference type="WBParaSite" id="PgR057_g052_t04"/>
    </source>
</evidence>
<dbReference type="Gene3D" id="3.30.930.10">
    <property type="entry name" value="Bira Bifunctional Protein, Domain 2"/>
    <property type="match status" value="1"/>
</dbReference>
<dbReference type="InterPro" id="IPR047089">
    <property type="entry name" value="Asp-tRNA-ligase_1_N"/>
</dbReference>
<reference evidence="10" key="1">
    <citation type="submission" date="2022-11" db="UniProtKB">
        <authorList>
            <consortium name="WormBaseParasite"/>
        </authorList>
    </citation>
    <scope>IDENTIFICATION</scope>
</reference>
<dbReference type="GO" id="GO:0003676">
    <property type="term" value="F:nucleic acid binding"/>
    <property type="evidence" value="ECO:0007669"/>
    <property type="project" value="InterPro"/>
</dbReference>
<keyword evidence="6" id="KW-0812">Transmembrane</keyword>
<keyword evidence="2" id="KW-0547">Nucleotide-binding</keyword>
<keyword evidence="4" id="KW-0648">Protein biosynthesis</keyword>
<name>A0A915BSQ8_PARUN</name>
<keyword evidence="5" id="KW-0030">Aminoacyl-tRNA synthetase</keyword>
<keyword evidence="3" id="KW-0067">ATP-binding</keyword>
<dbReference type="GO" id="GO:0004815">
    <property type="term" value="F:aspartate-tRNA ligase activity"/>
    <property type="evidence" value="ECO:0007669"/>
    <property type="project" value="TreeGrafter"/>
</dbReference>
<sequence>MLSQRLLRWSFGWPKQILHLRSATNDYTMRTHTCGELRIHHRGQRATVFGWLSFKRMNRFLVVRDAYGSVQVRIPESRKDLLEAADKANYESALKVTGIVADRGSSRNPAMKTGDIEIVVDDLKVLNNAPNRLPYSLRAESESVEETRLRYRYLDLRSDRMQQALRLRSEVAHLMRKFLIEIANFVEGSFFVFQFIFVINRFYCYFFTFFSLYSRNICCRENILTALT</sequence>
<keyword evidence="1" id="KW-0436">Ligase</keyword>
<dbReference type="InterPro" id="IPR004364">
    <property type="entry name" value="Aa-tRNA-synt_II"/>
</dbReference>
<dbReference type="PANTHER" id="PTHR22594:SF5">
    <property type="entry name" value="ASPARTATE--TRNA LIGASE, MITOCHONDRIAL"/>
    <property type="match status" value="1"/>
</dbReference>
<dbReference type="GO" id="GO:0005739">
    <property type="term" value="C:mitochondrion"/>
    <property type="evidence" value="ECO:0007669"/>
    <property type="project" value="TreeGrafter"/>
</dbReference>
<evidence type="ECO:0000259" key="7">
    <source>
        <dbReference type="Pfam" id="PF00152"/>
    </source>
</evidence>
<evidence type="ECO:0000256" key="2">
    <source>
        <dbReference type="ARBA" id="ARBA00022741"/>
    </source>
</evidence>
<proteinExistence type="predicted"/>
<evidence type="ECO:0000256" key="6">
    <source>
        <dbReference type="SAM" id="Phobius"/>
    </source>
</evidence>
<dbReference type="SUPFAM" id="SSF50249">
    <property type="entry name" value="Nucleic acid-binding proteins"/>
    <property type="match status" value="1"/>
</dbReference>
<dbReference type="GO" id="GO:0005524">
    <property type="term" value="F:ATP binding"/>
    <property type="evidence" value="ECO:0007669"/>
    <property type="project" value="UniProtKB-KW"/>
</dbReference>
<feature type="domain" description="Aminoacyl-tRNA synthetase class II (D/K/N)" evidence="7">
    <location>
        <begin position="145"/>
        <end position="187"/>
    </location>
</feature>
<dbReference type="AlphaFoldDB" id="A0A915BSQ8"/>
<dbReference type="PANTHER" id="PTHR22594">
    <property type="entry name" value="ASPARTYL/LYSYL-TRNA SYNTHETASE"/>
    <property type="match status" value="1"/>
</dbReference>
<evidence type="ECO:0000256" key="5">
    <source>
        <dbReference type="ARBA" id="ARBA00023146"/>
    </source>
</evidence>
<dbReference type="InterPro" id="IPR012340">
    <property type="entry name" value="NA-bd_OB-fold"/>
</dbReference>
<evidence type="ECO:0000256" key="4">
    <source>
        <dbReference type="ARBA" id="ARBA00022917"/>
    </source>
</evidence>
<feature type="domain" description="OB" evidence="8">
    <location>
        <begin position="47"/>
        <end position="126"/>
    </location>
</feature>
<organism evidence="9 10">
    <name type="scientific">Parascaris univalens</name>
    <name type="common">Nematode worm</name>
    <dbReference type="NCBI Taxonomy" id="6257"/>
    <lineage>
        <taxon>Eukaryota</taxon>
        <taxon>Metazoa</taxon>
        <taxon>Ecdysozoa</taxon>
        <taxon>Nematoda</taxon>
        <taxon>Chromadorea</taxon>
        <taxon>Rhabditida</taxon>
        <taxon>Spirurina</taxon>
        <taxon>Ascaridomorpha</taxon>
        <taxon>Ascaridoidea</taxon>
        <taxon>Ascarididae</taxon>
        <taxon>Parascaris</taxon>
    </lineage>
</organism>
<evidence type="ECO:0000313" key="9">
    <source>
        <dbReference type="Proteomes" id="UP000887569"/>
    </source>
</evidence>
<evidence type="ECO:0000256" key="3">
    <source>
        <dbReference type="ARBA" id="ARBA00022840"/>
    </source>
</evidence>
<dbReference type="Proteomes" id="UP000887569">
    <property type="component" value="Unplaced"/>
</dbReference>
<dbReference type="GO" id="GO:0006422">
    <property type="term" value="P:aspartyl-tRNA aminoacylation"/>
    <property type="evidence" value="ECO:0007669"/>
    <property type="project" value="TreeGrafter"/>
</dbReference>
<dbReference type="CDD" id="cd04317">
    <property type="entry name" value="EcAspRS_like_N"/>
    <property type="match status" value="1"/>
</dbReference>
<evidence type="ECO:0000259" key="8">
    <source>
        <dbReference type="Pfam" id="PF01336"/>
    </source>
</evidence>
<protein>
    <submittedName>
        <fullName evidence="10">Aminoacyl-tRNA synthetase class II (D/K/N) domain-containing protein</fullName>
    </submittedName>
</protein>
<dbReference type="InterPro" id="IPR004365">
    <property type="entry name" value="NA-bd_OB_tRNA"/>
</dbReference>
<keyword evidence="6" id="KW-1133">Transmembrane helix</keyword>
<dbReference type="InterPro" id="IPR045864">
    <property type="entry name" value="aa-tRNA-synth_II/BPL/LPL"/>
</dbReference>
<dbReference type="Pfam" id="PF01336">
    <property type="entry name" value="tRNA_anti-codon"/>
    <property type="match status" value="1"/>
</dbReference>
<keyword evidence="9" id="KW-1185">Reference proteome</keyword>
<dbReference type="Gene3D" id="2.40.50.140">
    <property type="entry name" value="Nucleic acid-binding proteins"/>
    <property type="match status" value="1"/>
</dbReference>
<accession>A0A915BSQ8</accession>
<keyword evidence="6" id="KW-0472">Membrane</keyword>
<feature type="transmembrane region" description="Helical" evidence="6">
    <location>
        <begin position="178"/>
        <end position="203"/>
    </location>
</feature>
<dbReference type="SUPFAM" id="SSF55681">
    <property type="entry name" value="Class II aaRS and biotin synthetases"/>
    <property type="match status" value="1"/>
</dbReference>